<proteinExistence type="predicted"/>
<dbReference type="PROSITE" id="PS50914">
    <property type="entry name" value="BON"/>
    <property type="match status" value="1"/>
</dbReference>
<evidence type="ECO:0000313" key="3">
    <source>
        <dbReference type="EMBL" id="MEK8034590.1"/>
    </source>
</evidence>
<reference evidence="3 4" key="1">
    <citation type="submission" date="2024-04" db="EMBL/GenBank/DDBJ databases">
        <title>Novel species of the genus Ideonella isolated from streams.</title>
        <authorList>
            <person name="Lu H."/>
        </authorList>
    </citation>
    <scope>NUCLEOTIDE SEQUENCE [LARGE SCALE GENOMIC DNA]</scope>
    <source>
        <strain evidence="3 4">DXS29W</strain>
    </source>
</reference>
<dbReference type="InterPro" id="IPR007055">
    <property type="entry name" value="BON_dom"/>
</dbReference>
<feature type="coiled-coil region" evidence="1">
    <location>
        <begin position="44"/>
        <end position="82"/>
    </location>
</feature>
<dbReference type="SMART" id="SM00749">
    <property type="entry name" value="BON"/>
    <property type="match status" value="1"/>
</dbReference>
<dbReference type="PROSITE" id="PS51257">
    <property type="entry name" value="PROKAR_LIPOPROTEIN"/>
    <property type="match status" value="1"/>
</dbReference>
<keyword evidence="1" id="KW-0175">Coiled coil</keyword>
<dbReference type="PANTHER" id="PTHR34606">
    <property type="entry name" value="BON DOMAIN-CONTAINING PROTEIN"/>
    <property type="match status" value="1"/>
</dbReference>
<dbReference type="PANTHER" id="PTHR34606:SF15">
    <property type="entry name" value="BON DOMAIN-CONTAINING PROTEIN"/>
    <property type="match status" value="1"/>
</dbReference>
<name>A0ABU9C0F5_9BURK</name>
<evidence type="ECO:0000256" key="1">
    <source>
        <dbReference type="SAM" id="Coils"/>
    </source>
</evidence>
<dbReference type="InterPro" id="IPR051686">
    <property type="entry name" value="Lipoprotein_DolP"/>
</dbReference>
<dbReference type="EMBL" id="JBBUTG010000031">
    <property type="protein sequence ID" value="MEK8034590.1"/>
    <property type="molecule type" value="Genomic_DNA"/>
</dbReference>
<dbReference type="Proteomes" id="UP001371218">
    <property type="component" value="Unassembled WGS sequence"/>
</dbReference>
<feature type="domain" description="BON" evidence="2">
    <location>
        <begin position="81"/>
        <end position="148"/>
    </location>
</feature>
<gene>
    <name evidence="3" type="ORF">AACH06_27560</name>
</gene>
<dbReference type="Pfam" id="PF04972">
    <property type="entry name" value="BON"/>
    <property type="match status" value="1"/>
</dbReference>
<protein>
    <submittedName>
        <fullName evidence="3">BON domain-containing protein</fullName>
    </submittedName>
</protein>
<dbReference type="Gene3D" id="3.30.1340.30">
    <property type="match status" value="1"/>
</dbReference>
<evidence type="ECO:0000313" key="4">
    <source>
        <dbReference type="Proteomes" id="UP001371218"/>
    </source>
</evidence>
<sequence>MNFHSRTTIAQHGLLLTALVATLGLTACDRRDDQTAGQKLDSAIAKTEQKADEAKVATENAANRAEQKIDAATDKMAAKADDVAITAKVNAALAGDPKLSALKIDVDTVDGRVNLSGFAPDAGSRERATELTRAVNGVVSVDNKLEVR</sequence>
<evidence type="ECO:0000259" key="2">
    <source>
        <dbReference type="PROSITE" id="PS50914"/>
    </source>
</evidence>
<dbReference type="RefSeq" id="WP_341429019.1">
    <property type="nucleotide sequence ID" value="NZ_JBBUTG010000031.1"/>
</dbReference>
<comment type="caution">
    <text evidence="3">The sequence shown here is derived from an EMBL/GenBank/DDBJ whole genome shotgun (WGS) entry which is preliminary data.</text>
</comment>
<keyword evidence="4" id="KW-1185">Reference proteome</keyword>
<dbReference type="InterPro" id="IPR014004">
    <property type="entry name" value="Transpt-assoc_nodulatn_dom_bac"/>
</dbReference>
<accession>A0ABU9C0F5</accession>
<organism evidence="3 4">
    <name type="scientific">Ideonella lacteola</name>
    <dbReference type="NCBI Taxonomy" id="2984193"/>
    <lineage>
        <taxon>Bacteria</taxon>
        <taxon>Pseudomonadati</taxon>
        <taxon>Pseudomonadota</taxon>
        <taxon>Betaproteobacteria</taxon>
        <taxon>Burkholderiales</taxon>
        <taxon>Sphaerotilaceae</taxon>
        <taxon>Ideonella</taxon>
    </lineage>
</organism>